<sequence>MSKKLTKNTLLLSTVALSAFAASQVQADEYTEWTPRSVEDVKASIIVEDNKTTYSVQYGDTLGTIAQAMGIDVNVLANINKITNLDMIFPETVLTTTYNEANEVTSVAVETPVVSNSNETITATADLENNQVRVDDQVIDVADLTQNIVDTVAPEYSYAESSHPVEDAIAQAKDGQASEVVAETESANSKAVKTEEVAESTTDAAAEETVSQNEVAPEVAETQIPVAESAQETSTAEEVQVESTPVAEPTVESVTQTLVSAPKVAYAATEAPVAVAVNQVVETKPQAEVASATVTPAQDAQPVQETQNVVETQAEAAPVAEPAQASSVEYDNTGLQPQTAAFKEEVADAYGITEFSGYRPGDPQDHGKGLAVDFMVYEDQDLGDQVAQYAVDNMSESGISYIIWKQQFYSQWESVYGPGNTWNDMPDRGSVTENHYDHVHVSFNE</sequence>
<keyword evidence="5" id="KW-1185">Reference proteome</keyword>
<dbReference type="InterPro" id="IPR036779">
    <property type="entry name" value="LysM_dom_sf"/>
</dbReference>
<dbReference type="AlphaFoldDB" id="A0A1G6CU16"/>
<dbReference type="CDD" id="cd00118">
    <property type="entry name" value="LysM"/>
    <property type="match status" value="1"/>
</dbReference>
<dbReference type="InterPro" id="IPR018392">
    <property type="entry name" value="LysM"/>
</dbReference>
<dbReference type="Pfam" id="PF26571">
    <property type="entry name" value="VldE"/>
    <property type="match status" value="1"/>
</dbReference>
<dbReference type="Gene3D" id="3.10.350.10">
    <property type="entry name" value="LysM domain"/>
    <property type="match status" value="1"/>
</dbReference>
<organism evidence="4 5">
    <name type="scientific">Streptococcus henryi</name>
    <dbReference type="NCBI Taxonomy" id="439219"/>
    <lineage>
        <taxon>Bacteria</taxon>
        <taxon>Bacillati</taxon>
        <taxon>Bacillota</taxon>
        <taxon>Bacilli</taxon>
        <taxon>Lactobacillales</taxon>
        <taxon>Streptococcaceae</taxon>
        <taxon>Streptococcus</taxon>
    </lineage>
</organism>
<evidence type="ECO:0000256" key="1">
    <source>
        <dbReference type="SAM" id="MobiDB-lite"/>
    </source>
</evidence>
<feature type="signal peptide" evidence="2">
    <location>
        <begin position="1"/>
        <end position="27"/>
    </location>
</feature>
<evidence type="ECO:0000259" key="3">
    <source>
        <dbReference type="PROSITE" id="PS51782"/>
    </source>
</evidence>
<dbReference type="eggNOG" id="COG1388">
    <property type="taxonomic scope" value="Bacteria"/>
</dbReference>
<dbReference type="SUPFAM" id="SSF54106">
    <property type="entry name" value="LysM domain"/>
    <property type="match status" value="1"/>
</dbReference>
<dbReference type="STRING" id="439219.SAMN02910293_01797"/>
<proteinExistence type="predicted"/>
<protein>
    <submittedName>
        <fullName evidence="4">LysM domain-containing protein</fullName>
    </submittedName>
</protein>
<feature type="compositionally biased region" description="Low complexity" evidence="1">
    <location>
        <begin position="228"/>
        <end position="238"/>
    </location>
</feature>
<dbReference type="EMBL" id="FMXP01000026">
    <property type="protein sequence ID" value="SDB36376.1"/>
    <property type="molecule type" value="Genomic_DNA"/>
</dbReference>
<evidence type="ECO:0000313" key="5">
    <source>
        <dbReference type="Proteomes" id="UP000182508"/>
    </source>
</evidence>
<dbReference type="RefSeq" id="WP_074486417.1">
    <property type="nucleotide sequence ID" value="NZ_FMXP01000026.1"/>
</dbReference>
<feature type="domain" description="LysM" evidence="3">
    <location>
        <begin position="52"/>
        <end position="96"/>
    </location>
</feature>
<accession>A0A1G6CU16</accession>
<evidence type="ECO:0000256" key="2">
    <source>
        <dbReference type="SAM" id="SignalP"/>
    </source>
</evidence>
<reference evidence="4 5" key="1">
    <citation type="submission" date="2016-10" db="EMBL/GenBank/DDBJ databases">
        <authorList>
            <person name="de Groot N.N."/>
        </authorList>
    </citation>
    <scope>NUCLEOTIDE SEQUENCE [LARGE SCALE GENOMIC DNA]</scope>
    <source>
        <strain evidence="4 5">A-4</strain>
    </source>
</reference>
<dbReference type="Proteomes" id="UP000182508">
    <property type="component" value="Unassembled WGS sequence"/>
</dbReference>
<dbReference type="InterPro" id="IPR058593">
    <property type="entry name" value="ARB_07466-like_C"/>
</dbReference>
<dbReference type="Pfam" id="PF01476">
    <property type="entry name" value="LysM"/>
    <property type="match status" value="1"/>
</dbReference>
<dbReference type="SMART" id="SM00257">
    <property type="entry name" value="LysM"/>
    <property type="match status" value="1"/>
</dbReference>
<feature type="chain" id="PRO_5010383969" evidence="2">
    <location>
        <begin position="28"/>
        <end position="445"/>
    </location>
</feature>
<keyword evidence="2" id="KW-0732">Signal</keyword>
<feature type="region of interest" description="Disordered" evidence="1">
    <location>
        <begin position="228"/>
        <end position="248"/>
    </location>
</feature>
<gene>
    <name evidence="4" type="ORF">SAMN02910293_01797</name>
</gene>
<evidence type="ECO:0000313" key="4">
    <source>
        <dbReference type="EMBL" id="SDB36376.1"/>
    </source>
</evidence>
<dbReference type="PROSITE" id="PS51782">
    <property type="entry name" value="LYSM"/>
    <property type="match status" value="1"/>
</dbReference>
<name>A0A1G6CU16_9STRE</name>